<feature type="region of interest" description="Disordered" evidence="1">
    <location>
        <begin position="100"/>
        <end position="225"/>
    </location>
</feature>
<keyword evidence="3" id="KW-1185">Reference proteome</keyword>
<accession>A0ABN9VGL0</accession>
<evidence type="ECO:0000256" key="1">
    <source>
        <dbReference type="SAM" id="MobiDB-lite"/>
    </source>
</evidence>
<reference evidence="2" key="1">
    <citation type="submission" date="2023-10" db="EMBL/GenBank/DDBJ databases">
        <authorList>
            <person name="Chen Y."/>
            <person name="Shah S."/>
            <person name="Dougan E. K."/>
            <person name="Thang M."/>
            <person name="Chan C."/>
        </authorList>
    </citation>
    <scope>NUCLEOTIDE SEQUENCE [LARGE SCALE GENOMIC DNA]</scope>
</reference>
<feature type="non-terminal residue" evidence="2">
    <location>
        <position position="225"/>
    </location>
</feature>
<feature type="compositionally biased region" description="Gly residues" evidence="1">
    <location>
        <begin position="197"/>
        <end position="210"/>
    </location>
</feature>
<dbReference type="Proteomes" id="UP001189429">
    <property type="component" value="Unassembled WGS sequence"/>
</dbReference>
<feature type="region of interest" description="Disordered" evidence="1">
    <location>
        <begin position="1"/>
        <end position="36"/>
    </location>
</feature>
<evidence type="ECO:0000313" key="2">
    <source>
        <dbReference type="EMBL" id="CAK0871199.1"/>
    </source>
</evidence>
<evidence type="ECO:0000313" key="3">
    <source>
        <dbReference type="Proteomes" id="UP001189429"/>
    </source>
</evidence>
<proteinExistence type="predicted"/>
<feature type="non-terminal residue" evidence="2">
    <location>
        <position position="1"/>
    </location>
</feature>
<feature type="compositionally biased region" description="Basic and acidic residues" evidence="1">
    <location>
        <begin position="212"/>
        <end position="225"/>
    </location>
</feature>
<dbReference type="EMBL" id="CAUYUJ010017045">
    <property type="protein sequence ID" value="CAK0871199.1"/>
    <property type="molecule type" value="Genomic_DNA"/>
</dbReference>
<sequence length="225" mass="23371">ARGKHLRVEGPGLPLGSGGPPPARPRAPARAGGGGMSDALHTASSCGHPGLHFAGAVQRCGVLELLHAGVLLRQLLRRQGCARCLRALFLRALAIRHSSPPRLRRKPNRRRQSGEVPRPAGPVPGVWLPPGGPLRPGRVEAPRGHRRARAGQARRLRASGWRNGSVAAGPRRRGGGSRGHCAAAGSRRRRAAAGASGSRGGEGLRGGPGRPSGEEVCRQGDGDAR</sequence>
<name>A0ABN9VGL0_9DINO</name>
<feature type="compositionally biased region" description="Low complexity" evidence="1">
    <location>
        <begin position="158"/>
        <end position="169"/>
    </location>
</feature>
<feature type="compositionally biased region" description="Basic residues" evidence="1">
    <location>
        <begin position="102"/>
        <end position="111"/>
    </location>
</feature>
<protein>
    <submittedName>
        <fullName evidence="2">Uncharacterized protein</fullName>
    </submittedName>
</protein>
<comment type="caution">
    <text evidence="2">The sequence shown here is derived from an EMBL/GenBank/DDBJ whole genome shotgun (WGS) entry which is preliminary data.</text>
</comment>
<gene>
    <name evidence="2" type="ORF">PCOR1329_LOCUS57099</name>
</gene>
<organism evidence="2 3">
    <name type="scientific">Prorocentrum cordatum</name>
    <dbReference type="NCBI Taxonomy" id="2364126"/>
    <lineage>
        <taxon>Eukaryota</taxon>
        <taxon>Sar</taxon>
        <taxon>Alveolata</taxon>
        <taxon>Dinophyceae</taxon>
        <taxon>Prorocentrales</taxon>
        <taxon>Prorocentraceae</taxon>
        <taxon>Prorocentrum</taxon>
    </lineage>
</organism>
<feature type="compositionally biased region" description="Basic residues" evidence="1">
    <location>
        <begin position="144"/>
        <end position="157"/>
    </location>
</feature>